<proteinExistence type="predicted"/>
<dbReference type="Proteomes" id="UP000313849">
    <property type="component" value="Unassembled WGS sequence"/>
</dbReference>
<feature type="transmembrane region" description="Helical" evidence="1">
    <location>
        <begin position="16"/>
        <end position="38"/>
    </location>
</feature>
<protein>
    <submittedName>
        <fullName evidence="2">Uncharacterized protein</fullName>
    </submittedName>
</protein>
<reference evidence="2 3" key="1">
    <citation type="submission" date="2019-06" db="EMBL/GenBank/DDBJ databases">
        <title>Draft genome sequence of Miniimonas arenae KCTC 19750T isolated from sea sand.</title>
        <authorList>
            <person name="Park S.-J."/>
        </authorList>
    </citation>
    <scope>NUCLEOTIDE SEQUENCE [LARGE SCALE GENOMIC DNA]</scope>
    <source>
        <strain evidence="2 3">KCTC 19750</strain>
    </source>
</reference>
<evidence type="ECO:0000256" key="1">
    <source>
        <dbReference type="SAM" id="Phobius"/>
    </source>
</evidence>
<dbReference type="EMBL" id="VENP01000079">
    <property type="protein sequence ID" value="TNU72945.1"/>
    <property type="molecule type" value="Genomic_DNA"/>
</dbReference>
<comment type="caution">
    <text evidence="2">The sequence shown here is derived from an EMBL/GenBank/DDBJ whole genome shotgun (WGS) entry which is preliminary data.</text>
</comment>
<gene>
    <name evidence="2" type="ORF">FH969_14020</name>
</gene>
<dbReference type="AlphaFoldDB" id="A0A5C5BAG9"/>
<evidence type="ECO:0000313" key="2">
    <source>
        <dbReference type="EMBL" id="TNU72945.1"/>
    </source>
</evidence>
<keyword evidence="3" id="KW-1185">Reference proteome</keyword>
<keyword evidence="1" id="KW-0472">Membrane</keyword>
<evidence type="ECO:0000313" key="3">
    <source>
        <dbReference type="Proteomes" id="UP000313849"/>
    </source>
</evidence>
<dbReference type="RefSeq" id="WP_108718646.1">
    <property type="nucleotide sequence ID" value="NZ_VENP01000079.1"/>
</dbReference>
<name>A0A5C5BAG9_9MICO</name>
<sequence length="146" mass="14863">MDNPATSIQEPKGRGILLRITVALVLCAGLGALVGFAVPNLLSSRPDTASSAFLRANGDLPLAGGLHLAGATSGDNGFAGAEGPVTLTVTLEMEGPATSVYAESAWDELRESAVDVGLLTQDIDLIKVVVYSTTHGYPTATATLAP</sequence>
<accession>A0A5C5BAG9</accession>
<keyword evidence="1" id="KW-1133">Transmembrane helix</keyword>
<organism evidence="2 3">
    <name type="scientific">Miniimonas arenae</name>
    <dbReference type="NCBI Taxonomy" id="676201"/>
    <lineage>
        <taxon>Bacteria</taxon>
        <taxon>Bacillati</taxon>
        <taxon>Actinomycetota</taxon>
        <taxon>Actinomycetes</taxon>
        <taxon>Micrococcales</taxon>
        <taxon>Beutenbergiaceae</taxon>
        <taxon>Miniimonas</taxon>
    </lineage>
</organism>
<keyword evidence="1" id="KW-0812">Transmembrane</keyword>